<dbReference type="eggNOG" id="ENOG5030QMU">
    <property type="taxonomic scope" value="Bacteria"/>
</dbReference>
<feature type="transmembrane region" description="Helical" evidence="1">
    <location>
        <begin position="180"/>
        <end position="201"/>
    </location>
</feature>
<dbReference type="AlphaFoldDB" id="A0A086A5L8"/>
<feature type="transmembrane region" description="Helical" evidence="1">
    <location>
        <begin position="98"/>
        <end position="119"/>
    </location>
</feature>
<dbReference type="EMBL" id="JPRM01000033">
    <property type="protein sequence ID" value="KFF11982.1"/>
    <property type="molecule type" value="Genomic_DNA"/>
</dbReference>
<keyword evidence="1" id="KW-0472">Membrane</keyword>
<dbReference type="STRING" id="991.IW20_19005"/>
<accession>A0A086A5L8</accession>
<protein>
    <submittedName>
        <fullName evidence="2">Uncharacterized protein</fullName>
    </submittedName>
</protein>
<dbReference type="Proteomes" id="UP000028712">
    <property type="component" value="Unassembled WGS sequence"/>
</dbReference>
<dbReference type="RefSeq" id="WP_035625799.1">
    <property type="nucleotide sequence ID" value="NZ_JBEWQG010000018.1"/>
</dbReference>
<sequence length="245" mass="28461">MWINFLKSIGVISRKNQEEPCAYKHTDYDLEEESDSEKIVLHKEFLKSILEEENNRLGFIENKTSQIISQTSIVFSLLGLFAPIIMESFENIPLFFKILIIGSLLLTFSFYLLSITNALKNFDIKKFKYPRANPSNVLDFKTNSIEQFNAELVRDYLYSIDKVVKINNEKGTNLLHAHRAFKLGIFLTGILVMFVCSILFFTKKEESNITIKHPIEIKHLDSIFKKNRPIIIIQKDTFKKGSLKK</sequence>
<gene>
    <name evidence="3" type="ORF">B0A62_12225</name>
    <name evidence="2" type="ORF">IW20_19005</name>
</gene>
<keyword evidence="1" id="KW-0812">Transmembrane</keyword>
<keyword evidence="5" id="KW-1185">Reference proteome</keyword>
<dbReference type="Proteomes" id="UP000198424">
    <property type="component" value="Unassembled WGS sequence"/>
</dbReference>
<dbReference type="OrthoDB" id="712662at2"/>
<dbReference type="EMBL" id="MUGY01000012">
    <property type="protein sequence ID" value="OXA93913.1"/>
    <property type="molecule type" value="Genomic_DNA"/>
</dbReference>
<name>A0A086A5L8_FLAHY</name>
<reference evidence="2 4" key="1">
    <citation type="submission" date="2014-07" db="EMBL/GenBank/DDBJ databases">
        <title>Genome of Flavobacterium hydatis DSM 2063.</title>
        <authorList>
            <person name="Pipes S.E."/>
            <person name="Stropko S.J."/>
            <person name="Newman J.D."/>
        </authorList>
    </citation>
    <scope>NUCLEOTIDE SEQUENCE [LARGE SCALE GENOMIC DNA]</scope>
    <source>
        <strain evidence="2 4">DSM 2063</strain>
    </source>
</reference>
<evidence type="ECO:0000313" key="3">
    <source>
        <dbReference type="EMBL" id="OXA93913.1"/>
    </source>
</evidence>
<keyword evidence="1" id="KW-1133">Transmembrane helix</keyword>
<evidence type="ECO:0000313" key="5">
    <source>
        <dbReference type="Proteomes" id="UP000198424"/>
    </source>
</evidence>
<evidence type="ECO:0000313" key="2">
    <source>
        <dbReference type="EMBL" id="KFF11982.1"/>
    </source>
</evidence>
<feature type="transmembrane region" description="Helical" evidence="1">
    <location>
        <begin position="67"/>
        <end position="86"/>
    </location>
</feature>
<evidence type="ECO:0000256" key="1">
    <source>
        <dbReference type="SAM" id="Phobius"/>
    </source>
</evidence>
<proteinExistence type="predicted"/>
<evidence type="ECO:0000313" key="4">
    <source>
        <dbReference type="Proteomes" id="UP000028712"/>
    </source>
</evidence>
<organism evidence="2 4">
    <name type="scientific">Flavobacterium hydatis</name>
    <name type="common">Cytophaga aquatilis</name>
    <dbReference type="NCBI Taxonomy" id="991"/>
    <lineage>
        <taxon>Bacteria</taxon>
        <taxon>Pseudomonadati</taxon>
        <taxon>Bacteroidota</taxon>
        <taxon>Flavobacteriia</taxon>
        <taxon>Flavobacteriales</taxon>
        <taxon>Flavobacteriaceae</taxon>
        <taxon>Flavobacterium</taxon>
    </lineage>
</organism>
<reference evidence="3 5" key="2">
    <citation type="submission" date="2016-11" db="EMBL/GenBank/DDBJ databases">
        <title>Whole genomes of Flavobacteriaceae.</title>
        <authorList>
            <person name="Stine C."/>
            <person name="Li C."/>
            <person name="Tadesse D."/>
        </authorList>
    </citation>
    <scope>NUCLEOTIDE SEQUENCE [LARGE SCALE GENOMIC DNA]</scope>
    <source>
        <strain evidence="3 5">ATCC 29551</strain>
    </source>
</reference>
<comment type="caution">
    <text evidence="2">The sequence shown here is derived from an EMBL/GenBank/DDBJ whole genome shotgun (WGS) entry which is preliminary data.</text>
</comment>